<evidence type="ECO:0000256" key="6">
    <source>
        <dbReference type="ARBA" id="ARBA00022989"/>
    </source>
</evidence>
<evidence type="ECO:0000256" key="5">
    <source>
        <dbReference type="ARBA" id="ARBA00022737"/>
    </source>
</evidence>
<proteinExistence type="inferred from homology"/>
<evidence type="ECO:0000256" key="9">
    <source>
        <dbReference type="PROSITE-ProRule" id="PRU00282"/>
    </source>
</evidence>
<dbReference type="PANTHER" id="PTHR45624">
    <property type="entry name" value="MITOCHONDRIAL BASIC AMINO ACIDS TRANSPORTER-RELATED"/>
    <property type="match status" value="1"/>
</dbReference>
<organism evidence="11">
    <name type="scientific">Rhizophora mucronata</name>
    <name type="common">Asiatic mangrove</name>
    <dbReference type="NCBI Taxonomy" id="61149"/>
    <lineage>
        <taxon>Eukaryota</taxon>
        <taxon>Viridiplantae</taxon>
        <taxon>Streptophyta</taxon>
        <taxon>Embryophyta</taxon>
        <taxon>Tracheophyta</taxon>
        <taxon>Spermatophyta</taxon>
        <taxon>Magnoliopsida</taxon>
        <taxon>eudicotyledons</taxon>
        <taxon>Gunneridae</taxon>
        <taxon>Pentapetalae</taxon>
        <taxon>rosids</taxon>
        <taxon>fabids</taxon>
        <taxon>Malpighiales</taxon>
        <taxon>Rhizophoraceae</taxon>
        <taxon>Rhizophora</taxon>
    </lineage>
</organism>
<feature type="repeat" description="Solcar" evidence="9">
    <location>
        <begin position="40"/>
        <end position="101"/>
    </location>
</feature>
<dbReference type="InterPro" id="IPR018108">
    <property type="entry name" value="MCP_transmembrane"/>
</dbReference>
<comment type="subcellular location">
    <subcellularLocation>
        <location evidence="1">Mitochondrion membrane</location>
        <topology evidence="1">Multi-pass membrane protein</topology>
    </subcellularLocation>
</comment>
<evidence type="ECO:0000256" key="4">
    <source>
        <dbReference type="ARBA" id="ARBA00022692"/>
    </source>
</evidence>
<reference evidence="11" key="1">
    <citation type="submission" date="2018-02" db="EMBL/GenBank/DDBJ databases">
        <title>Rhizophora mucronata_Transcriptome.</title>
        <authorList>
            <person name="Meera S.P."/>
            <person name="Sreeshan A."/>
            <person name="Augustine A."/>
        </authorList>
    </citation>
    <scope>NUCLEOTIDE SEQUENCE</scope>
    <source>
        <tissue evidence="11">Leaf</tissue>
    </source>
</reference>
<evidence type="ECO:0000256" key="1">
    <source>
        <dbReference type="ARBA" id="ARBA00004225"/>
    </source>
</evidence>
<keyword evidence="8 9" id="KW-0472">Membrane</keyword>
<evidence type="ECO:0000313" key="11">
    <source>
        <dbReference type="EMBL" id="MBX01102.1"/>
    </source>
</evidence>
<dbReference type="AlphaFoldDB" id="A0A2P2K5V5"/>
<evidence type="ECO:0000256" key="7">
    <source>
        <dbReference type="ARBA" id="ARBA00023128"/>
    </source>
</evidence>
<dbReference type="InterPro" id="IPR023395">
    <property type="entry name" value="MCP_dom_sf"/>
</dbReference>
<evidence type="ECO:0000256" key="2">
    <source>
        <dbReference type="ARBA" id="ARBA00006375"/>
    </source>
</evidence>
<accession>A0A2P2K5V5</accession>
<dbReference type="GO" id="GO:0031966">
    <property type="term" value="C:mitochondrial membrane"/>
    <property type="evidence" value="ECO:0007669"/>
    <property type="project" value="UniProtKB-SubCell"/>
</dbReference>
<dbReference type="EMBL" id="GGEC01020618">
    <property type="protein sequence ID" value="MBX01102.1"/>
    <property type="molecule type" value="Transcribed_RNA"/>
</dbReference>
<sequence>MLIASKTSILSLPFIQNLNFNFPNLKTLASWRQAGKMGESSGYKEYLAGLLAGVATVITGHPFDTVKVKLQKHNTEAQGIKYKNGLHCAARILQAEGVCFF</sequence>
<dbReference type="GO" id="GO:0000064">
    <property type="term" value="F:L-ornithine transmembrane transporter activity"/>
    <property type="evidence" value="ECO:0007669"/>
    <property type="project" value="TreeGrafter"/>
</dbReference>
<dbReference type="Gene3D" id="1.50.40.10">
    <property type="entry name" value="Mitochondrial carrier domain"/>
    <property type="match status" value="1"/>
</dbReference>
<keyword evidence="7" id="KW-0496">Mitochondrion</keyword>
<dbReference type="SUPFAM" id="SSF103506">
    <property type="entry name" value="Mitochondrial carrier"/>
    <property type="match status" value="1"/>
</dbReference>
<dbReference type="PANTHER" id="PTHR45624:SF15">
    <property type="entry name" value="MITOCHONDRIAL ARGININE TRANSPORTER BAC1"/>
    <property type="match status" value="1"/>
</dbReference>
<evidence type="ECO:0000256" key="10">
    <source>
        <dbReference type="RuleBase" id="RU000488"/>
    </source>
</evidence>
<protein>
    <submittedName>
        <fullName evidence="11">Mitochondrial arginine transporter BAC1</fullName>
    </submittedName>
</protein>
<comment type="similarity">
    <text evidence="2 10">Belongs to the mitochondrial carrier (TC 2.A.29) family.</text>
</comment>
<dbReference type="InterPro" id="IPR050567">
    <property type="entry name" value="Mitochondrial_Carrier"/>
</dbReference>
<dbReference type="Pfam" id="PF00153">
    <property type="entry name" value="Mito_carr"/>
    <property type="match status" value="1"/>
</dbReference>
<dbReference type="GO" id="GO:1990575">
    <property type="term" value="P:mitochondrial L-ornithine transmembrane transport"/>
    <property type="evidence" value="ECO:0007669"/>
    <property type="project" value="TreeGrafter"/>
</dbReference>
<keyword evidence="6" id="KW-1133">Transmembrane helix</keyword>
<evidence type="ECO:0000256" key="8">
    <source>
        <dbReference type="ARBA" id="ARBA00023136"/>
    </source>
</evidence>
<evidence type="ECO:0000256" key="3">
    <source>
        <dbReference type="ARBA" id="ARBA00022448"/>
    </source>
</evidence>
<name>A0A2P2K5V5_RHIMU</name>
<keyword evidence="3 10" id="KW-0813">Transport</keyword>
<keyword evidence="4 9" id="KW-0812">Transmembrane</keyword>
<dbReference type="PROSITE" id="PS50920">
    <property type="entry name" value="SOLCAR"/>
    <property type="match status" value="1"/>
</dbReference>
<keyword evidence="5" id="KW-0677">Repeat</keyword>